<dbReference type="EMBL" id="GL883029">
    <property type="protein sequence ID" value="EGG13259.1"/>
    <property type="molecule type" value="Genomic_DNA"/>
</dbReference>
<dbReference type="InterPro" id="IPR011009">
    <property type="entry name" value="Kinase-like_dom_sf"/>
</dbReference>
<dbReference type="GO" id="GO:0004674">
    <property type="term" value="F:protein serine/threonine kinase activity"/>
    <property type="evidence" value="ECO:0007669"/>
    <property type="project" value="UniProtKB-KW"/>
</dbReference>
<dbReference type="GO" id="GO:0005524">
    <property type="term" value="F:ATP binding"/>
    <property type="evidence" value="ECO:0007669"/>
    <property type="project" value="UniProtKB-UniRule"/>
</dbReference>
<keyword evidence="5 12" id="KW-0418">Kinase</keyword>
<dbReference type="OrthoDB" id="4062651at2759"/>
<dbReference type="KEGG" id="dfa:DFA_11020"/>
<evidence type="ECO:0000256" key="2">
    <source>
        <dbReference type="ARBA" id="ARBA00022527"/>
    </source>
</evidence>
<evidence type="ECO:0000256" key="4">
    <source>
        <dbReference type="ARBA" id="ARBA00022741"/>
    </source>
</evidence>
<dbReference type="Gene3D" id="1.10.510.10">
    <property type="entry name" value="Transferase(Phosphotransferase) domain 1"/>
    <property type="match status" value="1"/>
</dbReference>
<keyword evidence="4 9" id="KW-0547">Nucleotide-binding</keyword>
<evidence type="ECO:0000256" key="1">
    <source>
        <dbReference type="ARBA" id="ARBA00012513"/>
    </source>
</evidence>
<dbReference type="OMA" id="FIGVYYE"/>
<name>F4QEE6_CACFS</name>
<dbReference type="PROSITE" id="PS50011">
    <property type="entry name" value="PROTEIN_KINASE_DOM"/>
    <property type="match status" value="1"/>
</dbReference>
<feature type="binding site" evidence="9">
    <location>
        <position position="89"/>
    </location>
    <ligand>
        <name>ATP</name>
        <dbReference type="ChEBI" id="CHEBI:30616"/>
    </ligand>
</feature>
<keyword evidence="3" id="KW-0808">Transferase</keyword>
<feature type="region of interest" description="Disordered" evidence="10">
    <location>
        <begin position="352"/>
        <end position="395"/>
    </location>
</feature>
<dbReference type="InterPro" id="IPR017441">
    <property type="entry name" value="Protein_kinase_ATP_BS"/>
</dbReference>
<evidence type="ECO:0000256" key="7">
    <source>
        <dbReference type="ARBA" id="ARBA00047899"/>
    </source>
</evidence>
<dbReference type="SUPFAM" id="SSF56112">
    <property type="entry name" value="Protein kinase-like (PK-like)"/>
    <property type="match status" value="1"/>
</dbReference>
<dbReference type="CDD" id="cd13999">
    <property type="entry name" value="STKc_MAP3K-like"/>
    <property type="match status" value="1"/>
</dbReference>
<dbReference type="AlphaFoldDB" id="F4QEE6"/>
<evidence type="ECO:0000256" key="6">
    <source>
        <dbReference type="ARBA" id="ARBA00022840"/>
    </source>
</evidence>
<sequence length="596" mass="67846">MNNIIHGSNHSQQTAAAAATDNNSPTTSNITTIEEEEEDDDDETRNLDQDPNSSDIDINALVIGQQIGAGSYGMVYKGSYFKSEVAIKKITSHQREFKKYLKREVSVLKNIQHPNIVQFIGVYYEPTSTTQQCLPIHLQSNSTWIVTQFIGGGTLSQLIKDQSKEFPMSVRFKLALDMALAMAYLHSRDILFRDLKSKNILIDTTSTLIRAKICDFGFARIKINNSMSSSLSTSKNRHLSICGTDEFMAPEVILGMDYDESADIFSFGVVLLEMATRKKISKEIERGPMNAFEIPEDTARDLIPEDIPPLFTELVIDCLRYQPLERPTFSHIIYTLKQLVSLYPLTDNFSMENPLSPKSSPQISRKNSAPQQLQQLQQLQQQQQQQQQQEQEQSPLERSLLLPLIPTLSINDKSLLIDDPNNNNNNNEQYQYDDDNRRIASEEDLDFDDEETAKRFISLKERMLTVLGELDDYIKPLSRDLMSITKEEEITERYDECRKVIEIKKILGEVVEDEVQPPLTPKKTSPSPSSSFNNGQPQNRVSIFLKSMDRSLQEILNGISHLTKKVERDTKFNIVEGVIIARALSKMKKIIHNIDI</sequence>
<feature type="compositionally biased region" description="Low complexity" evidence="10">
    <location>
        <begin position="521"/>
        <end position="531"/>
    </location>
</feature>
<dbReference type="PANTHER" id="PTHR46485">
    <property type="entry name" value="LIM DOMAIN KINASE 1"/>
    <property type="match status" value="1"/>
</dbReference>
<evidence type="ECO:0000256" key="3">
    <source>
        <dbReference type="ARBA" id="ARBA00022679"/>
    </source>
</evidence>
<feature type="compositionally biased region" description="Low complexity" evidence="10">
    <location>
        <begin position="418"/>
        <end position="430"/>
    </location>
</feature>
<evidence type="ECO:0000259" key="11">
    <source>
        <dbReference type="PROSITE" id="PS50011"/>
    </source>
</evidence>
<dbReference type="RefSeq" id="XP_004349958.1">
    <property type="nucleotide sequence ID" value="XM_004349908.1"/>
</dbReference>
<dbReference type="STRING" id="1054147.F4QEE6"/>
<evidence type="ECO:0000313" key="12">
    <source>
        <dbReference type="EMBL" id="EGG13259.1"/>
    </source>
</evidence>
<dbReference type="EC" id="2.7.11.1" evidence="1"/>
<feature type="compositionally biased region" description="Acidic residues" evidence="10">
    <location>
        <begin position="33"/>
        <end position="43"/>
    </location>
</feature>
<dbReference type="GeneID" id="14866283"/>
<keyword evidence="6 9" id="KW-0067">ATP-binding</keyword>
<feature type="compositionally biased region" description="Low complexity" evidence="10">
    <location>
        <begin position="8"/>
        <end position="32"/>
    </location>
</feature>
<organism evidence="12 13">
    <name type="scientific">Cavenderia fasciculata</name>
    <name type="common">Slime mold</name>
    <name type="synonym">Dictyostelium fasciculatum</name>
    <dbReference type="NCBI Taxonomy" id="261658"/>
    <lineage>
        <taxon>Eukaryota</taxon>
        <taxon>Amoebozoa</taxon>
        <taxon>Evosea</taxon>
        <taxon>Eumycetozoa</taxon>
        <taxon>Dictyostelia</taxon>
        <taxon>Acytosteliales</taxon>
        <taxon>Cavenderiaceae</taxon>
        <taxon>Cavenderia</taxon>
    </lineage>
</organism>
<feature type="region of interest" description="Disordered" evidence="10">
    <location>
        <begin position="415"/>
        <end position="437"/>
    </location>
</feature>
<protein>
    <recommendedName>
        <fullName evidence="1">non-specific serine/threonine protein kinase</fullName>
        <ecNumber evidence="1">2.7.11.1</ecNumber>
    </recommendedName>
</protein>
<dbReference type="InterPro" id="IPR050940">
    <property type="entry name" value="Actin_reg-Ser/Thr_kinase"/>
</dbReference>
<dbReference type="Pfam" id="PF00069">
    <property type="entry name" value="Pkinase"/>
    <property type="match status" value="1"/>
</dbReference>
<keyword evidence="13" id="KW-1185">Reference proteome</keyword>
<evidence type="ECO:0000256" key="10">
    <source>
        <dbReference type="SAM" id="MobiDB-lite"/>
    </source>
</evidence>
<dbReference type="Proteomes" id="UP000007797">
    <property type="component" value="Unassembled WGS sequence"/>
</dbReference>
<comment type="catalytic activity">
    <reaction evidence="7">
        <text>L-threonyl-[protein] + ATP = O-phospho-L-threonyl-[protein] + ADP + H(+)</text>
        <dbReference type="Rhea" id="RHEA:46608"/>
        <dbReference type="Rhea" id="RHEA-COMP:11060"/>
        <dbReference type="Rhea" id="RHEA-COMP:11605"/>
        <dbReference type="ChEBI" id="CHEBI:15378"/>
        <dbReference type="ChEBI" id="CHEBI:30013"/>
        <dbReference type="ChEBI" id="CHEBI:30616"/>
        <dbReference type="ChEBI" id="CHEBI:61977"/>
        <dbReference type="ChEBI" id="CHEBI:456216"/>
        <dbReference type="EC" id="2.7.11.1"/>
    </reaction>
</comment>
<reference evidence="13" key="1">
    <citation type="journal article" date="2011" name="Genome Res.">
        <title>Phylogeny-wide analysis of social amoeba genomes highlights ancient origins for complex intercellular communication.</title>
        <authorList>
            <person name="Heidel A.J."/>
            <person name="Lawal H.M."/>
            <person name="Felder M."/>
            <person name="Schilde C."/>
            <person name="Helps N.R."/>
            <person name="Tunggal B."/>
            <person name="Rivero F."/>
            <person name="John U."/>
            <person name="Schleicher M."/>
            <person name="Eichinger L."/>
            <person name="Platzer M."/>
            <person name="Noegel A.A."/>
            <person name="Schaap P."/>
            <person name="Gloeckner G."/>
        </authorList>
    </citation>
    <scope>NUCLEOTIDE SEQUENCE [LARGE SCALE GENOMIC DNA]</scope>
    <source>
        <strain evidence="13">SH3</strain>
    </source>
</reference>
<dbReference type="SMART" id="SM00220">
    <property type="entry name" value="S_TKc"/>
    <property type="match status" value="1"/>
</dbReference>
<feature type="compositionally biased region" description="Polar residues" evidence="10">
    <location>
        <begin position="352"/>
        <end position="369"/>
    </location>
</feature>
<proteinExistence type="predicted"/>
<evidence type="ECO:0000313" key="13">
    <source>
        <dbReference type="Proteomes" id="UP000007797"/>
    </source>
</evidence>
<evidence type="ECO:0000256" key="8">
    <source>
        <dbReference type="ARBA" id="ARBA00048679"/>
    </source>
</evidence>
<feature type="domain" description="Protein kinase" evidence="11">
    <location>
        <begin position="61"/>
        <end position="346"/>
    </location>
</feature>
<keyword evidence="2" id="KW-0723">Serine/threonine-protein kinase</keyword>
<feature type="region of interest" description="Disordered" evidence="10">
    <location>
        <begin position="1"/>
        <end position="53"/>
    </location>
</feature>
<dbReference type="Gene3D" id="3.30.200.20">
    <property type="entry name" value="Phosphorylase Kinase, domain 1"/>
    <property type="match status" value="1"/>
</dbReference>
<dbReference type="PANTHER" id="PTHR46485:SF5">
    <property type="entry name" value="CENTER DIVIDER, ISOFORM A"/>
    <property type="match status" value="1"/>
</dbReference>
<feature type="region of interest" description="Disordered" evidence="10">
    <location>
        <begin position="514"/>
        <end position="537"/>
    </location>
</feature>
<feature type="compositionally biased region" description="Low complexity" evidence="10">
    <location>
        <begin position="370"/>
        <end position="395"/>
    </location>
</feature>
<dbReference type="InterPro" id="IPR000719">
    <property type="entry name" value="Prot_kinase_dom"/>
</dbReference>
<evidence type="ECO:0000256" key="9">
    <source>
        <dbReference type="PROSITE-ProRule" id="PRU10141"/>
    </source>
</evidence>
<evidence type="ECO:0000256" key="5">
    <source>
        <dbReference type="ARBA" id="ARBA00022777"/>
    </source>
</evidence>
<comment type="catalytic activity">
    <reaction evidence="8">
        <text>L-seryl-[protein] + ATP = O-phospho-L-seryl-[protein] + ADP + H(+)</text>
        <dbReference type="Rhea" id="RHEA:17989"/>
        <dbReference type="Rhea" id="RHEA-COMP:9863"/>
        <dbReference type="Rhea" id="RHEA-COMP:11604"/>
        <dbReference type="ChEBI" id="CHEBI:15378"/>
        <dbReference type="ChEBI" id="CHEBI:29999"/>
        <dbReference type="ChEBI" id="CHEBI:30616"/>
        <dbReference type="ChEBI" id="CHEBI:83421"/>
        <dbReference type="ChEBI" id="CHEBI:456216"/>
        <dbReference type="EC" id="2.7.11.1"/>
    </reaction>
</comment>
<dbReference type="PROSITE" id="PS00107">
    <property type="entry name" value="PROTEIN_KINASE_ATP"/>
    <property type="match status" value="1"/>
</dbReference>
<gene>
    <name evidence="12" type="primary">kinY</name>
    <name evidence="12" type="ORF">DFA_11020</name>
</gene>
<accession>F4QEE6</accession>